<keyword evidence="10" id="KW-1185">Reference proteome</keyword>
<evidence type="ECO:0000256" key="7">
    <source>
        <dbReference type="ARBA" id="ARBA00023136"/>
    </source>
</evidence>
<keyword evidence="5 8" id="KW-0812">Transmembrane</keyword>
<keyword evidence="3" id="KW-0813">Transport</keyword>
<keyword evidence="4" id="KW-1003">Cell membrane</keyword>
<evidence type="ECO:0000313" key="9">
    <source>
        <dbReference type="EMBL" id="MFB9200260.1"/>
    </source>
</evidence>
<evidence type="ECO:0000256" key="3">
    <source>
        <dbReference type="ARBA" id="ARBA00022448"/>
    </source>
</evidence>
<dbReference type="EMBL" id="JBHMEI010000001">
    <property type="protein sequence ID" value="MFB9200260.1"/>
    <property type="molecule type" value="Genomic_DNA"/>
</dbReference>
<feature type="transmembrane region" description="Helical" evidence="8">
    <location>
        <begin position="40"/>
        <end position="58"/>
    </location>
</feature>
<comment type="similarity">
    <text evidence="2">Belongs to the arsenical resistance-3 (ACR3) (TC 2.A.59) family.</text>
</comment>
<dbReference type="PANTHER" id="PTHR43057">
    <property type="entry name" value="ARSENITE EFFLUX TRANSPORTER"/>
    <property type="match status" value="1"/>
</dbReference>
<keyword evidence="7 8" id="KW-0472">Membrane</keyword>
<organism evidence="9 10">
    <name type="scientific">Nonomuraea spiralis</name>
    <dbReference type="NCBI Taxonomy" id="46182"/>
    <lineage>
        <taxon>Bacteria</taxon>
        <taxon>Bacillati</taxon>
        <taxon>Actinomycetota</taxon>
        <taxon>Actinomycetes</taxon>
        <taxon>Streptosporangiales</taxon>
        <taxon>Streptosporangiaceae</taxon>
        <taxon>Nonomuraea</taxon>
    </lineage>
</organism>
<dbReference type="Pfam" id="PF01758">
    <property type="entry name" value="SBF"/>
    <property type="match status" value="1"/>
</dbReference>
<feature type="transmembrane region" description="Helical" evidence="8">
    <location>
        <begin position="199"/>
        <end position="222"/>
    </location>
</feature>
<dbReference type="InterPro" id="IPR038770">
    <property type="entry name" value="Na+/solute_symporter_sf"/>
</dbReference>
<dbReference type="InterPro" id="IPR002657">
    <property type="entry name" value="BilAc:Na_symport/Acr3"/>
</dbReference>
<dbReference type="InterPro" id="IPR004706">
    <property type="entry name" value="Arsenical-R_Acr3"/>
</dbReference>
<feature type="transmembrane region" description="Helical" evidence="8">
    <location>
        <begin position="99"/>
        <end position="122"/>
    </location>
</feature>
<dbReference type="RefSeq" id="WP_189645961.1">
    <property type="nucleotide sequence ID" value="NZ_BMRC01000001.1"/>
</dbReference>
<evidence type="ECO:0000256" key="6">
    <source>
        <dbReference type="ARBA" id="ARBA00022989"/>
    </source>
</evidence>
<feature type="transmembrane region" description="Helical" evidence="8">
    <location>
        <begin position="12"/>
        <end position="34"/>
    </location>
</feature>
<feature type="transmembrane region" description="Helical" evidence="8">
    <location>
        <begin position="168"/>
        <end position="187"/>
    </location>
</feature>
<comment type="subcellular location">
    <subcellularLocation>
        <location evidence="1">Cell membrane</location>
        <topology evidence="1">Multi-pass membrane protein</topology>
    </subcellularLocation>
</comment>
<protein>
    <submittedName>
        <fullName evidence="9">Bile acid:sodium symporter</fullName>
    </submittedName>
</protein>
<dbReference type="Proteomes" id="UP001589647">
    <property type="component" value="Unassembled WGS sequence"/>
</dbReference>
<evidence type="ECO:0000256" key="4">
    <source>
        <dbReference type="ARBA" id="ARBA00022475"/>
    </source>
</evidence>
<sequence length="338" mass="35157">MSRAVEWWDEHQIPLYLAAIATGAPAGLAAPRIAPALEGAINPVLALLLFATFLAVPMAEVGRAFRDVRFLVTVLVANFVVVPVIVYGLSRFVADDRGLLLGLLLVLLTPCIDYVIVFTGLAGGARARLLAAAPLLMLAQMLLLPVYLLAFAGSDVLAVVEVAPFAEAFLVLIVAPLAAAALVQALARRRRAGRVVEEVMAGAMVPLMMATLAVVIGSQIAAVGAQVVTLARLVPLYALFVVLAVAVGLVAGRTVRLDVPATRAVMFSSATRNSLVVLPLALALPPALGIAPLAVVTQTLVELVAMVVLVRLVPRLVPEPLPADASTSAGHRSGRVAP</sequence>
<evidence type="ECO:0000313" key="10">
    <source>
        <dbReference type="Proteomes" id="UP001589647"/>
    </source>
</evidence>
<evidence type="ECO:0000256" key="5">
    <source>
        <dbReference type="ARBA" id="ARBA00022692"/>
    </source>
</evidence>
<evidence type="ECO:0000256" key="1">
    <source>
        <dbReference type="ARBA" id="ARBA00004651"/>
    </source>
</evidence>
<feature type="transmembrane region" description="Helical" evidence="8">
    <location>
        <begin position="70"/>
        <end position="93"/>
    </location>
</feature>
<evidence type="ECO:0000256" key="8">
    <source>
        <dbReference type="SAM" id="Phobius"/>
    </source>
</evidence>
<proteinExistence type="inferred from homology"/>
<evidence type="ECO:0000256" key="2">
    <source>
        <dbReference type="ARBA" id="ARBA00010110"/>
    </source>
</evidence>
<name>A0ABV5I886_9ACTN</name>
<keyword evidence="6 8" id="KW-1133">Transmembrane helix</keyword>
<reference evidence="9 10" key="1">
    <citation type="submission" date="2024-09" db="EMBL/GenBank/DDBJ databases">
        <authorList>
            <person name="Sun Q."/>
            <person name="Mori K."/>
        </authorList>
    </citation>
    <scope>NUCLEOTIDE SEQUENCE [LARGE SCALE GENOMIC DNA]</scope>
    <source>
        <strain evidence="9 10">CCM 3426</strain>
    </source>
</reference>
<dbReference type="PANTHER" id="PTHR43057:SF1">
    <property type="entry name" value="ARSENICAL-RESISTANCE PROTEIN 3"/>
    <property type="match status" value="1"/>
</dbReference>
<feature type="transmembrane region" description="Helical" evidence="8">
    <location>
        <begin position="234"/>
        <end position="252"/>
    </location>
</feature>
<dbReference type="Gene3D" id="1.20.1530.20">
    <property type="match status" value="1"/>
</dbReference>
<gene>
    <name evidence="9" type="ORF">ACFFV7_03565</name>
</gene>
<comment type="caution">
    <text evidence="9">The sequence shown here is derived from an EMBL/GenBank/DDBJ whole genome shotgun (WGS) entry which is preliminary data.</text>
</comment>
<accession>A0ABV5I886</accession>
<feature type="transmembrane region" description="Helical" evidence="8">
    <location>
        <begin position="129"/>
        <end position="148"/>
    </location>
</feature>